<keyword evidence="1" id="KW-0413">Isomerase</keyword>
<dbReference type="AlphaFoldDB" id="A0A7X0IZA8"/>
<comment type="caution">
    <text evidence="1">The sequence shown here is derived from an EMBL/GenBank/DDBJ whole genome shotgun (WGS) entry which is preliminary data.</text>
</comment>
<dbReference type="EMBL" id="JACHCC010000001">
    <property type="protein sequence ID" value="MBB6498030.1"/>
    <property type="molecule type" value="Genomic_DNA"/>
</dbReference>
<dbReference type="Proteomes" id="UP000521017">
    <property type="component" value="Unassembled WGS sequence"/>
</dbReference>
<protein>
    <submittedName>
        <fullName evidence="1">Sugar phosphate isomerase/epimerase</fullName>
    </submittedName>
</protein>
<evidence type="ECO:0000313" key="1">
    <source>
        <dbReference type="EMBL" id="MBB6498030.1"/>
    </source>
</evidence>
<dbReference type="InterPro" id="IPR036237">
    <property type="entry name" value="Xyl_isomerase-like_sf"/>
</dbReference>
<dbReference type="SUPFAM" id="SSF51658">
    <property type="entry name" value="Xylose isomerase-like"/>
    <property type="match status" value="1"/>
</dbReference>
<organism evidence="1 2">
    <name type="scientific">Pedobacter cryoconitis</name>
    <dbReference type="NCBI Taxonomy" id="188932"/>
    <lineage>
        <taxon>Bacteria</taxon>
        <taxon>Pseudomonadati</taxon>
        <taxon>Bacteroidota</taxon>
        <taxon>Sphingobacteriia</taxon>
        <taxon>Sphingobacteriales</taxon>
        <taxon>Sphingobacteriaceae</taxon>
        <taxon>Pedobacter</taxon>
    </lineage>
</organism>
<reference evidence="1 2" key="1">
    <citation type="submission" date="2020-08" db="EMBL/GenBank/DDBJ databases">
        <title>Genomic Encyclopedia of Type Strains, Phase IV (KMG-V): Genome sequencing to study the core and pangenomes of soil and plant-associated prokaryotes.</title>
        <authorList>
            <person name="Whitman W."/>
        </authorList>
    </citation>
    <scope>NUCLEOTIDE SEQUENCE [LARGE SCALE GENOMIC DNA]</scope>
    <source>
        <strain evidence="1 2">M2T3</strain>
    </source>
</reference>
<sequence>MGYNRRNFIENSLVATTALFLTSLEIFGSPHPTSVKTAKGFALKIMAPYWGFNGSVTDFCRKAKQDGYDGIEILWPSDPDQQKELFIALKEHQLVVGFLCRGDEPAPDVHFATFKKVLADATGNKHQQPLYINVHSGKDFFTYEENKRFIDFTVNYSKKTGIPIYHETHRSRMLYSAPASLRYLQENKDLRITLDISHWCNVSESLLEDQPSTVDLAISRTDHIHSRVGHAEGPQVGDPRAPEWKAAVDAHFAWWDKVVALKKEQGQILTMLTEFGPPSYMPTIPFTNQPVADQWAINVYMMQAWKKRYL</sequence>
<name>A0A7X0IZA8_9SPHI</name>
<evidence type="ECO:0000313" key="2">
    <source>
        <dbReference type="Proteomes" id="UP000521017"/>
    </source>
</evidence>
<accession>A0A7X0IZA8</accession>
<dbReference type="RefSeq" id="WP_184621787.1">
    <property type="nucleotide sequence ID" value="NZ_JACHCC010000001.1"/>
</dbReference>
<dbReference type="Gene3D" id="3.20.20.150">
    <property type="entry name" value="Divalent-metal-dependent TIM barrel enzymes"/>
    <property type="match status" value="1"/>
</dbReference>
<dbReference type="GO" id="GO:0016853">
    <property type="term" value="F:isomerase activity"/>
    <property type="evidence" value="ECO:0007669"/>
    <property type="project" value="UniProtKB-KW"/>
</dbReference>
<proteinExistence type="predicted"/>
<gene>
    <name evidence="1" type="ORF">HDF25_000154</name>
</gene>